<feature type="transmembrane region" description="Helical" evidence="6">
    <location>
        <begin position="64"/>
        <end position="87"/>
    </location>
</feature>
<feature type="transmembrane region" description="Helical" evidence="6">
    <location>
        <begin position="211"/>
        <end position="231"/>
    </location>
</feature>
<feature type="domain" description="EamA" evidence="7">
    <location>
        <begin position="155"/>
        <end position="283"/>
    </location>
</feature>
<feature type="transmembrane region" description="Helical" evidence="6">
    <location>
        <begin position="152"/>
        <end position="172"/>
    </location>
</feature>
<dbReference type="PANTHER" id="PTHR32322">
    <property type="entry name" value="INNER MEMBRANE TRANSPORTER"/>
    <property type="match status" value="1"/>
</dbReference>
<keyword evidence="9" id="KW-1185">Reference proteome</keyword>
<dbReference type="Pfam" id="PF00892">
    <property type="entry name" value="EamA"/>
    <property type="match status" value="2"/>
</dbReference>
<evidence type="ECO:0000256" key="3">
    <source>
        <dbReference type="ARBA" id="ARBA00022692"/>
    </source>
</evidence>
<dbReference type="InterPro" id="IPR037185">
    <property type="entry name" value="EmrE-like"/>
</dbReference>
<feature type="transmembrane region" description="Helical" evidence="6">
    <location>
        <begin position="7"/>
        <end position="26"/>
    </location>
</feature>
<feature type="domain" description="EamA" evidence="7">
    <location>
        <begin position="8"/>
        <end position="137"/>
    </location>
</feature>
<dbReference type="RefSeq" id="WP_283267538.1">
    <property type="nucleotide sequence ID" value="NZ_CP125669.1"/>
</dbReference>
<comment type="subcellular location">
    <subcellularLocation>
        <location evidence="1">Cell membrane</location>
        <topology evidence="1">Multi-pass membrane protein</topology>
    </subcellularLocation>
</comment>
<dbReference type="PANTHER" id="PTHR32322:SF18">
    <property type="entry name" value="S-ADENOSYLMETHIONINE_S-ADENOSYLHOMOCYSTEINE TRANSPORTER"/>
    <property type="match status" value="1"/>
</dbReference>
<organism evidence="8 9">
    <name type="scientific">Acinetobacter corruptisaponis</name>
    <dbReference type="NCBI Taxonomy" id="3045147"/>
    <lineage>
        <taxon>Bacteria</taxon>
        <taxon>Pseudomonadati</taxon>
        <taxon>Pseudomonadota</taxon>
        <taxon>Gammaproteobacteria</taxon>
        <taxon>Moraxellales</taxon>
        <taxon>Moraxellaceae</taxon>
        <taxon>Acinetobacter</taxon>
    </lineage>
</organism>
<feature type="transmembrane region" description="Helical" evidence="6">
    <location>
        <begin position="243"/>
        <end position="264"/>
    </location>
</feature>
<proteinExistence type="predicted"/>
<name>A0ABY8S3R1_9GAMM</name>
<evidence type="ECO:0000259" key="7">
    <source>
        <dbReference type="Pfam" id="PF00892"/>
    </source>
</evidence>
<sequence length="295" mass="33218">MNSNISTLIGILALVLWANLVGLLRLSKENFGPIYTVTYVYTLSAIILFSLYGLPDFKKVSRKFLIISSLLFVIFELCFAFSITFASSSEKSIEMYILFNTWPTLSIIMLAFLKEEKVNFFSIIGILISFFGVILINYHPEINFIDSLTKDPLSYSLIFLSAMLWAGYSIYVKKQSNGVNAVSLYFILTAIALWILTFLTQGFVLPNVSSFSAYLIIAINAFFFSMGYLAWNVGIIKGNLSILIMLAYFTPILSSIFSALMLSSHLSINFWYGTVTVTLGSLLCWLSIRKKSIKE</sequence>
<feature type="transmembrane region" description="Helical" evidence="6">
    <location>
        <begin position="120"/>
        <end position="140"/>
    </location>
</feature>
<feature type="transmembrane region" description="Helical" evidence="6">
    <location>
        <begin position="270"/>
        <end position="288"/>
    </location>
</feature>
<evidence type="ECO:0000313" key="9">
    <source>
        <dbReference type="Proteomes" id="UP001229836"/>
    </source>
</evidence>
<dbReference type="EMBL" id="CP125669">
    <property type="protein sequence ID" value="WHP05976.1"/>
    <property type="molecule type" value="Genomic_DNA"/>
</dbReference>
<protein>
    <submittedName>
        <fullName evidence="8">Aromatic amino acid DMT transporter YddG</fullName>
    </submittedName>
</protein>
<dbReference type="Proteomes" id="UP001229836">
    <property type="component" value="Chromosome"/>
</dbReference>
<keyword evidence="2" id="KW-1003">Cell membrane</keyword>
<gene>
    <name evidence="8" type="primary">yddG</name>
    <name evidence="8" type="ORF">QLH32_00395</name>
</gene>
<accession>A0ABY8S3R1</accession>
<keyword evidence="3 6" id="KW-0812">Transmembrane</keyword>
<reference evidence="8 9" key="1">
    <citation type="submission" date="2023-05" db="EMBL/GenBank/DDBJ databases">
        <title>The complete genome of Acinetobacter sp. nov KCTC 92772.</title>
        <authorList>
            <person name="Zhou G."/>
        </authorList>
    </citation>
    <scope>NUCLEOTIDE SEQUENCE [LARGE SCALE GENOMIC DNA]</scope>
    <source>
        <strain evidence="8 9">KCTC 92772</strain>
    </source>
</reference>
<feature type="transmembrane region" description="Helical" evidence="6">
    <location>
        <begin position="32"/>
        <end position="52"/>
    </location>
</feature>
<evidence type="ECO:0000256" key="4">
    <source>
        <dbReference type="ARBA" id="ARBA00022989"/>
    </source>
</evidence>
<dbReference type="SUPFAM" id="SSF103481">
    <property type="entry name" value="Multidrug resistance efflux transporter EmrE"/>
    <property type="match status" value="1"/>
</dbReference>
<feature type="transmembrane region" description="Helical" evidence="6">
    <location>
        <begin position="93"/>
        <end position="113"/>
    </location>
</feature>
<keyword evidence="5 6" id="KW-0472">Membrane</keyword>
<dbReference type="InterPro" id="IPR050638">
    <property type="entry name" value="AA-Vitamin_Transporters"/>
</dbReference>
<evidence type="ECO:0000256" key="2">
    <source>
        <dbReference type="ARBA" id="ARBA00022475"/>
    </source>
</evidence>
<feature type="transmembrane region" description="Helical" evidence="6">
    <location>
        <begin position="184"/>
        <end position="205"/>
    </location>
</feature>
<evidence type="ECO:0000313" key="8">
    <source>
        <dbReference type="EMBL" id="WHP05976.1"/>
    </source>
</evidence>
<evidence type="ECO:0000256" key="5">
    <source>
        <dbReference type="ARBA" id="ARBA00023136"/>
    </source>
</evidence>
<evidence type="ECO:0000256" key="1">
    <source>
        <dbReference type="ARBA" id="ARBA00004651"/>
    </source>
</evidence>
<dbReference type="NCBIfam" id="NF008676">
    <property type="entry name" value="PRK11689.1"/>
    <property type="match status" value="1"/>
</dbReference>
<dbReference type="InterPro" id="IPR000620">
    <property type="entry name" value="EamA_dom"/>
</dbReference>
<evidence type="ECO:0000256" key="6">
    <source>
        <dbReference type="SAM" id="Phobius"/>
    </source>
</evidence>
<keyword evidence="4 6" id="KW-1133">Transmembrane helix</keyword>